<dbReference type="PROSITE" id="PS51371">
    <property type="entry name" value="CBS"/>
    <property type="match status" value="2"/>
</dbReference>
<dbReference type="OrthoDB" id="9799454at2"/>
<feature type="domain" description="CBS" evidence="3">
    <location>
        <begin position="71"/>
        <end position="124"/>
    </location>
</feature>
<dbReference type="PANTHER" id="PTHR43080:SF2">
    <property type="entry name" value="CBS DOMAIN-CONTAINING PROTEIN"/>
    <property type="match status" value="1"/>
</dbReference>
<dbReference type="Pfam" id="PF00571">
    <property type="entry name" value="CBS"/>
    <property type="match status" value="2"/>
</dbReference>
<dbReference type="SMART" id="SM00116">
    <property type="entry name" value="CBS"/>
    <property type="match status" value="2"/>
</dbReference>
<accession>A0A4R4P793</accession>
<reference evidence="4 5" key="1">
    <citation type="submission" date="2019-03" db="EMBL/GenBank/DDBJ databases">
        <title>Draft genome sequences of novel Actinobacteria.</title>
        <authorList>
            <person name="Sahin N."/>
            <person name="Ay H."/>
            <person name="Saygin H."/>
        </authorList>
    </citation>
    <scope>NUCLEOTIDE SEQUENCE [LARGE SCALE GENOMIC DNA]</scope>
    <source>
        <strain evidence="4 5">DSM 45347</strain>
    </source>
</reference>
<evidence type="ECO:0000313" key="4">
    <source>
        <dbReference type="EMBL" id="TDC18371.1"/>
    </source>
</evidence>
<dbReference type="InterPro" id="IPR051257">
    <property type="entry name" value="Diverse_CBS-Domain"/>
</dbReference>
<dbReference type="SUPFAM" id="SSF54631">
    <property type="entry name" value="CBS-domain pair"/>
    <property type="match status" value="1"/>
</dbReference>
<dbReference type="Gene3D" id="3.10.580.10">
    <property type="entry name" value="CBS-domain"/>
    <property type="match status" value="1"/>
</dbReference>
<gene>
    <name evidence="4" type="ORF">E1284_06490</name>
</gene>
<keyword evidence="1 2" id="KW-0129">CBS domain</keyword>
<dbReference type="InterPro" id="IPR046342">
    <property type="entry name" value="CBS_dom_sf"/>
</dbReference>
<dbReference type="InterPro" id="IPR000644">
    <property type="entry name" value="CBS_dom"/>
</dbReference>
<proteinExistence type="predicted"/>
<evidence type="ECO:0000256" key="2">
    <source>
        <dbReference type="PROSITE-ProRule" id="PRU00703"/>
    </source>
</evidence>
<dbReference type="AlphaFoldDB" id="A0A4R4P793"/>
<dbReference type="RefSeq" id="WP_131938073.1">
    <property type="nucleotide sequence ID" value="NZ_BAAAMX010000057.1"/>
</dbReference>
<evidence type="ECO:0000256" key="1">
    <source>
        <dbReference type="ARBA" id="ARBA00023122"/>
    </source>
</evidence>
<evidence type="ECO:0000259" key="3">
    <source>
        <dbReference type="PROSITE" id="PS51371"/>
    </source>
</evidence>
<evidence type="ECO:0000313" key="5">
    <source>
        <dbReference type="Proteomes" id="UP000295431"/>
    </source>
</evidence>
<dbReference type="PANTHER" id="PTHR43080">
    <property type="entry name" value="CBS DOMAIN-CONTAINING PROTEIN CBSX3, MITOCHONDRIAL"/>
    <property type="match status" value="1"/>
</dbReference>
<organism evidence="4 5">
    <name type="scientific">Actinomadura bangladeshensis</name>
    <dbReference type="NCBI Taxonomy" id="453573"/>
    <lineage>
        <taxon>Bacteria</taxon>
        <taxon>Bacillati</taxon>
        <taxon>Actinomycetota</taxon>
        <taxon>Actinomycetes</taxon>
        <taxon>Streptosporangiales</taxon>
        <taxon>Thermomonosporaceae</taxon>
        <taxon>Actinomadura</taxon>
    </lineage>
</organism>
<keyword evidence="5" id="KW-1185">Reference proteome</keyword>
<sequence>MLVSNVYRPMVFGCRADERLVEVAQWMRDNEIGALAVLDGEQVLGIITERDLVEALATSAEPASQPAAAYASTRIKTAGLEEDAREVARRMLDAGIRHLPVQDQGRVIGMVSMRDLLAQEIWAT</sequence>
<dbReference type="Proteomes" id="UP000295431">
    <property type="component" value="Unassembled WGS sequence"/>
</dbReference>
<name>A0A4R4P793_9ACTN</name>
<dbReference type="EMBL" id="SMJW01000020">
    <property type="protein sequence ID" value="TDC18371.1"/>
    <property type="molecule type" value="Genomic_DNA"/>
</dbReference>
<comment type="caution">
    <text evidence="4">The sequence shown here is derived from an EMBL/GenBank/DDBJ whole genome shotgun (WGS) entry which is preliminary data.</text>
</comment>
<feature type="domain" description="CBS" evidence="3">
    <location>
        <begin position="7"/>
        <end position="64"/>
    </location>
</feature>
<protein>
    <submittedName>
        <fullName evidence="4">CBS domain-containing protein</fullName>
    </submittedName>
</protein>